<organism evidence="1">
    <name type="scientific">Anguilla anguilla</name>
    <name type="common">European freshwater eel</name>
    <name type="synonym">Muraena anguilla</name>
    <dbReference type="NCBI Taxonomy" id="7936"/>
    <lineage>
        <taxon>Eukaryota</taxon>
        <taxon>Metazoa</taxon>
        <taxon>Chordata</taxon>
        <taxon>Craniata</taxon>
        <taxon>Vertebrata</taxon>
        <taxon>Euteleostomi</taxon>
        <taxon>Actinopterygii</taxon>
        <taxon>Neopterygii</taxon>
        <taxon>Teleostei</taxon>
        <taxon>Anguilliformes</taxon>
        <taxon>Anguillidae</taxon>
        <taxon>Anguilla</taxon>
    </lineage>
</organism>
<sequence>MLMSSIAYKCLFSPRELANLLSTSMIM</sequence>
<reference evidence="1" key="1">
    <citation type="submission" date="2014-11" db="EMBL/GenBank/DDBJ databases">
        <authorList>
            <person name="Amaro Gonzalez C."/>
        </authorList>
    </citation>
    <scope>NUCLEOTIDE SEQUENCE</scope>
</reference>
<dbReference type="EMBL" id="GBXM01002861">
    <property type="protein sequence ID" value="JAI05717.1"/>
    <property type="molecule type" value="Transcribed_RNA"/>
</dbReference>
<proteinExistence type="predicted"/>
<name>A0A0E9XTG7_ANGAN</name>
<dbReference type="AlphaFoldDB" id="A0A0E9XTG7"/>
<accession>A0A0E9XTG7</accession>
<protein>
    <submittedName>
        <fullName evidence="1">Uncharacterized protein</fullName>
    </submittedName>
</protein>
<reference evidence="1" key="2">
    <citation type="journal article" date="2015" name="Fish Shellfish Immunol.">
        <title>Early steps in the European eel (Anguilla anguilla)-Vibrio vulnificus interaction in the gills: Role of the RtxA13 toxin.</title>
        <authorList>
            <person name="Callol A."/>
            <person name="Pajuelo D."/>
            <person name="Ebbesson L."/>
            <person name="Teles M."/>
            <person name="MacKenzie S."/>
            <person name="Amaro C."/>
        </authorList>
    </citation>
    <scope>NUCLEOTIDE SEQUENCE</scope>
</reference>
<evidence type="ECO:0000313" key="1">
    <source>
        <dbReference type="EMBL" id="JAI05717.1"/>
    </source>
</evidence>